<proteinExistence type="predicted"/>
<evidence type="ECO:0000313" key="3">
    <source>
        <dbReference type="Proteomes" id="UP000230707"/>
    </source>
</evidence>
<comment type="caution">
    <text evidence="2">The sequence shown here is derived from an EMBL/GenBank/DDBJ whole genome shotgun (WGS) entry which is preliminary data.</text>
</comment>
<name>A0A2H0NHT7_9BACT</name>
<keyword evidence="1" id="KW-0812">Transmembrane</keyword>
<organism evidence="2 3">
    <name type="scientific">Candidatus Gottesmanbacteria bacterium CG11_big_fil_rev_8_21_14_0_20_37_11</name>
    <dbReference type="NCBI Taxonomy" id="1974575"/>
    <lineage>
        <taxon>Bacteria</taxon>
        <taxon>Candidatus Gottesmaniibacteriota</taxon>
    </lineage>
</organism>
<protein>
    <submittedName>
        <fullName evidence="2">Uncharacterized protein</fullName>
    </submittedName>
</protein>
<gene>
    <name evidence="2" type="ORF">COV53_02895</name>
</gene>
<accession>A0A2H0NHT7</accession>
<dbReference type="EMBL" id="PCWS01000066">
    <property type="protein sequence ID" value="PIR08462.1"/>
    <property type="molecule type" value="Genomic_DNA"/>
</dbReference>
<reference evidence="2 3" key="1">
    <citation type="submission" date="2017-09" db="EMBL/GenBank/DDBJ databases">
        <title>Depth-based differentiation of microbial function through sediment-hosted aquifers and enrichment of novel symbionts in the deep terrestrial subsurface.</title>
        <authorList>
            <person name="Probst A.J."/>
            <person name="Ladd B."/>
            <person name="Jarett J.K."/>
            <person name="Geller-Mcgrath D.E."/>
            <person name="Sieber C.M."/>
            <person name="Emerson J.B."/>
            <person name="Anantharaman K."/>
            <person name="Thomas B.C."/>
            <person name="Malmstrom R."/>
            <person name="Stieglmeier M."/>
            <person name="Klingl A."/>
            <person name="Woyke T."/>
            <person name="Ryan C.M."/>
            <person name="Banfield J.F."/>
        </authorList>
    </citation>
    <scope>NUCLEOTIDE SEQUENCE [LARGE SCALE GENOMIC DNA]</scope>
    <source>
        <strain evidence="2">CG11_big_fil_rev_8_21_14_0_20_37_11</strain>
    </source>
</reference>
<dbReference type="AlphaFoldDB" id="A0A2H0NHT7"/>
<dbReference type="Proteomes" id="UP000230707">
    <property type="component" value="Unassembled WGS sequence"/>
</dbReference>
<keyword evidence="1" id="KW-0472">Membrane</keyword>
<evidence type="ECO:0000313" key="2">
    <source>
        <dbReference type="EMBL" id="PIR08462.1"/>
    </source>
</evidence>
<feature type="transmembrane region" description="Helical" evidence="1">
    <location>
        <begin position="12"/>
        <end position="30"/>
    </location>
</feature>
<evidence type="ECO:0000256" key="1">
    <source>
        <dbReference type="SAM" id="Phobius"/>
    </source>
</evidence>
<sequence length="77" mass="8457">MLPQAGIRMDHPALIPIVMIVCVCLLRLGFLRQLLSHPRLHLQADHRRIAGDARDQIVTNAAFPVVIGTGVSVIQNV</sequence>
<keyword evidence="1" id="KW-1133">Transmembrane helix</keyword>